<sequence>MELEARRLDLQHSYHTFAEGRGLGLDFYTLRRYDNILGAGRSTAKGISLPSQVSQLKIFLRSNSILALLSFRVEHLGRYAMDVVYVLAMSPSTPFDDGDEDDPH</sequence>
<keyword evidence="2" id="KW-1185">Reference proteome</keyword>
<comment type="caution">
    <text evidence="1">The sequence shown here is derived from an EMBL/GenBank/DDBJ whole genome shotgun (WGS) entry which is preliminary data.</text>
</comment>
<protein>
    <submittedName>
        <fullName evidence="1">Uncharacterized protein</fullName>
    </submittedName>
</protein>
<evidence type="ECO:0000313" key="1">
    <source>
        <dbReference type="EMBL" id="KAF9325860.1"/>
    </source>
</evidence>
<evidence type="ECO:0000313" key="2">
    <source>
        <dbReference type="Proteomes" id="UP000696485"/>
    </source>
</evidence>
<dbReference type="Proteomes" id="UP000696485">
    <property type="component" value="Unassembled WGS sequence"/>
</dbReference>
<proteinExistence type="predicted"/>
<dbReference type="AlphaFoldDB" id="A0A9P5SFQ4"/>
<name>A0A9P5SFQ4_9FUNG</name>
<gene>
    <name evidence="1" type="ORF">BG006_010679</name>
</gene>
<accession>A0A9P5SFQ4</accession>
<dbReference type="EMBL" id="JAAAUY010000860">
    <property type="protein sequence ID" value="KAF9325860.1"/>
    <property type="molecule type" value="Genomic_DNA"/>
</dbReference>
<organism evidence="1 2">
    <name type="scientific">Podila minutissima</name>
    <dbReference type="NCBI Taxonomy" id="64525"/>
    <lineage>
        <taxon>Eukaryota</taxon>
        <taxon>Fungi</taxon>
        <taxon>Fungi incertae sedis</taxon>
        <taxon>Mucoromycota</taxon>
        <taxon>Mortierellomycotina</taxon>
        <taxon>Mortierellomycetes</taxon>
        <taxon>Mortierellales</taxon>
        <taxon>Mortierellaceae</taxon>
        <taxon>Podila</taxon>
    </lineage>
</organism>
<reference evidence="1" key="1">
    <citation type="journal article" date="2020" name="Fungal Divers.">
        <title>Resolving the Mortierellaceae phylogeny through synthesis of multi-gene phylogenetics and phylogenomics.</title>
        <authorList>
            <person name="Vandepol N."/>
            <person name="Liber J."/>
            <person name="Desiro A."/>
            <person name="Na H."/>
            <person name="Kennedy M."/>
            <person name="Barry K."/>
            <person name="Grigoriev I.V."/>
            <person name="Miller A.N."/>
            <person name="O'Donnell K."/>
            <person name="Stajich J.E."/>
            <person name="Bonito G."/>
        </authorList>
    </citation>
    <scope>NUCLEOTIDE SEQUENCE</scope>
    <source>
        <strain evidence="1">NVP1</strain>
    </source>
</reference>